<evidence type="ECO:0000313" key="3">
    <source>
        <dbReference type="EMBL" id="GAA5091185.1"/>
    </source>
</evidence>
<dbReference type="Gene3D" id="3.30.70.1070">
    <property type="entry name" value="Sporulation related repeat"/>
    <property type="match status" value="1"/>
</dbReference>
<dbReference type="InterPro" id="IPR007730">
    <property type="entry name" value="SPOR-like_dom"/>
</dbReference>
<dbReference type="RefSeq" id="WP_260650984.1">
    <property type="nucleotide sequence ID" value="NZ_BAABKD010000009.1"/>
</dbReference>
<organism evidence="3 4">
    <name type="scientific">Paenalcaligenes hermetiae</name>
    <dbReference type="NCBI Taxonomy" id="1157987"/>
    <lineage>
        <taxon>Bacteria</taxon>
        <taxon>Pseudomonadati</taxon>
        <taxon>Pseudomonadota</taxon>
        <taxon>Betaproteobacteria</taxon>
        <taxon>Burkholderiales</taxon>
        <taxon>Alcaligenaceae</taxon>
        <taxon>Paenalcaligenes</taxon>
    </lineage>
</organism>
<protein>
    <submittedName>
        <fullName evidence="3">SPOR domain-containing protein</fullName>
    </submittedName>
</protein>
<sequence>MATRRKSTAKPSAGMFSGILIGLVIGLAAAVAVALYVTKAPMPFMDKASQEIERILLPDVQHAPDPNIGLYGEMAPLDQPVFIGKEAEIAQNLGQVAAPSTPSIPTPSTDALGNLIAQLPNPHAAKPSAPKTTTQVAKAAPSTYYLQAGAFRSAQDAESMRARILLLGLDATVQKGEYSGGTINRVRVGPFNGLDQMNQARATLGKEKIETSVVRP</sequence>
<evidence type="ECO:0000259" key="2">
    <source>
        <dbReference type="PROSITE" id="PS51724"/>
    </source>
</evidence>
<dbReference type="Pfam" id="PF05036">
    <property type="entry name" value="SPOR"/>
    <property type="match status" value="1"/>
</dbReference>
<gene>
    <name evidence="3" type="ORF">GCM10023337_16700</name>
</gene>
<dbReference type="PROSITE" id="PS51724">
    <property type="entry name" value="SPOR"/>
    <property type="match status" value="1"/>
</dbReference>
<dbReference type="InterPro" id="IPR052521">
    <property type="entry name" value="Cell_div_SPOR-domain"/>
</dbReference>
<evidence type="ECO:0000313" key="4">
    <source>
        <dbReference type="Proteomes" id="UP001500227"/>
    </source>
</evidence>
<feature type="transmembrane region" description="Helical" evidence="1">
    <location>
        <begin position="12"/>
        <end position="37"/>
    </location>
</feature>
<dbReference type="PANTHER" id="PTHR38687:SF1">
    <property type="entry name" value="CELL DIVISION PROTEIN DEDD"/>
    <property type="match status" value="1"/>
</dbReference>
<dbReference type="Proteomes" id="UP001500227">
    <property type="component" value="Unassembled WGS sequence"/>
</dbReference>
<evidence type="ECO:0000256" key="1">
    <source>
        <dbReference type="SAM" id="Phobius"/>
    </source>
</evidence>
<dbReference type="EMBL" id="BAABKD010000009">
    <property type="protein sequence ID" value="GAA5091185.1"/>
    <property type="molecule type" value="Genomic_DNA"/>
</dbReference>
<dbReference type="PANTHER" id="PTHR38687">
    <property type="entry name" value="CELL DIVISION PROTEIN DEDD-RELATED"/>
    <property type="match status" value="1"/>
</dbReference>
<name>A0ABP9M520_9BURK</name>
<accession>A0ABP9M520</accession>
<keyword evidence="4" id="KW-1185">Reference proteome</keyword>
<comment type="caution">
    <text evidence="3">The sequence shown here is derived from an EMBL/GenBank/DDBJ whole genome shotgun (WGS) entry which is preliminary data.</text>
</comment>
<keyword evidence="1" id="KW-1133">Transmembrane helix</keyword>
<reference evidence="4" key="1">
    <citation type="journal article" date="2019" name="Int. J. Syst. Evol. Microbiol.">
        <title>The Global Catalogue of Microorganisms (GCM) 10K type strain sequencing project: providing services to taxonomists for standard genome sequencing and annotation.</title>
        <authorList>
            <consortium name="The Broad Institute Genomics Platform"/>
            <consortium name="The Broad Institute Genome Sequencing Center for Infectious Disease"/>
            <person name="Wu L."/>
            <person name="Ma J."/>
        </authorList>
    </citation>
    <scope>NUCLEOTIDE SEQUENCE [LARGE SCALE GENOMIC DNA]</scope>
    <source>
        <strain evidence="4">JCM 18423</strain>
    </source>
</reference>
<dbReference type="SUPFAM" id="SSF110997">
    <property type="entry name" value="Sporulation related repeat"/>
    <property type="match status" value="1"/>
</dbReference>
<keyword evidence="1" id="KW-0812">Transmembrane</keyword>
<feature type="domain" description="SPOR" evidence="2">
    <location>
        <begin position="138"/>
        <end position="216"/>
    </location>
</feature>
<proteinExistence type="predicted"/>
<dbReference type="InterPro" id="IPR036680">
    <property type="entry name" value="SPOR-like_sf"/>
</dbReference>
<keyword evidence="1" id="KW-0472">Membrane</keyword>